<organism evidence="2 3">
    <name type="scientific">Meyerozyma guilliermondii (strain ATCC 6260 / CBS 566 / DSM 6381 / JCM 1539 / NBRC 10279 / NRRL Y-324)</name>
    <name type="common">Yeast</name>
    <name type="synonym">Candida guilliermondii</name>
    <dbReference type="NCBI Taxonomy" id="294746"/>
    <lineage>
        <taxon>Eukaryota</taxon>
        <taxon>Fungi</taxon>
        <taxon>Dikarya</taxon>
        <taxon>Ascomycota</taxon>
        <taxon>Saccharomycotina</taxon>
        <taxon>Pichiomycetes</taxon>
        <taxon>Debaryomycetaceae</taxon>
        <taxon>Meyerozyma</taxon>
    </lineage>
</organism>
<keyword evidence="1" id="KW-1133">Transmembrane helix</keyword>
<evidence type="ECO:0000256" key="1">
    <source>
        <dbReference type="SAM" id="Phobius"/>
    </source>
</evidence>
<evidence type="ECO:0000313" key="3">
    <source>
        <dbReference type="Proteomes" id="UP000001997"/>
    </source>
</evidence>
<protein>
    <submittedName>
        <fullName evidence="2">Uncharacterized protein</fullName>
    </submittedName>
</protein>
<dbReference type="RefSeq" id="XP_001484317.2">
    <property type="nucleotide sequence ID" value="XM_001484267.1"/>
</dbReference>
<dbReference type="Proteomes" id="UP000001997">
    <property type="component" value="Unassembled WGS sequence"/>
</dbReference>
<reference evidence="2 3" key="1">
    <citation type="journal article" date="2009" name="Nature">
        <title>Evolution of pathogenicity and sexual reproduction in eight Candida genomes.</title>
        <authorList>
            <person name="Butler G."/>
            <person name="Rasmussen M.D."/>
            <person name="Lin M.F."/>
            <person name="Santos M.A."/>
            <person name="Sakthikumar S."/>
            <person name="Munro C.A."/>
            <person name="Rheinbay E."/>
            <person name="Grabherr M."/>
            <person name="Forche A."/>
            <person name="Reedy J.L."/>
            <person name="Agrafioti I."/>
            <person name="Arnaud M.B."/>
            <person name="Bates S."/>
            <person name="Brown A.J."/>
            <person name="Brunke S."/>
            <person name="Costanzo M.C."/>
            <person name="Fitzpatrick D.A."/>
            <person name="de Groot P.W."/>
            <person name="Harris D."/>
            <person name="Hoyer L.L."/>
            <person name="Hube B."/>
            <person name="Klis F.M."/>
            <person name="Kodira C."/>
            <person name="Lennard N."/>
            <person name="Logue M.E."/>
            <person name="Martin R."/>
            <person name="Neiman A.M."/>
            <person name="Nikolaou E."/>
            <person name="Quail M.A."/>
            <person name="Quinn J."/>
            <person name="Santos M.C."/>
            <person name="Schmitzberger F.F."/>
            <person name="Sherlock G."/>
            <person name="Shah P."/>
            <person name="Silverstein K.A."/>
            <person name="Skrzypek M.S."/>
            <person name="Soll D."/>
            <person name="Staggs R."/>
            <person name="Stansfield I."/>
            <person name="Stumpf M.P."/>
            <person name="Sudbery P.E."/>
            <person name="Srikantha T."/>
            <person name="Zeng Q."/>
            <person name="Berman J."/>
            <person name="Berriman M."/>
            <person name="Heitman J."/>
            <person name="Gow N.A."/>
            <person name="Lorenz M.C."/>
            <person name="Birren B.W."/>
            <person name="Kellis M."/>
            <person name="Cuomo C.A."/>
        </authorList>
    </citation>
    <scope>NUCLEOTIDE SEQUENCE [LARGE SCALE GENOMIC DNA]</scope>
    <source>
        <strain evidence="3">ATCC 6260 / CBS 566 / DSM 6381 / JCM 1539 / NBRC 10279 / NRRL Y-324</strain>
    </source>
</reference>
<dbReference type="GeneID" id="5126307"/>
<evidence type="ECO:0000313" key="2">
    <source>
        <dbReference type="EMBL" id="EDK39600.2"/>
    </source>
</evidence>
<keyword evidence="1" id="KW-0472">Membrane</keyword>
<proteinExistence type="predicted"/>
<dbReference type="VEuPathDB" id="FungiDB:PGUG_03699"/>
<name>A5DK98_PICGU</name>
<keyword evidence="1" id="KW-0812">Transmembrane</keyword>
<accession>A5DK98</accession>
<dbReference type="InParanoid" id="A5DK98"/>
<sequence>MATESSRGCHDKWRMLFLKSILSKSFPPLPTPLISLRSVPLFPIFFDLKADLSACKMISSCSSSPICDDGDWGYASVGRPGDSTSLSSSSSSSSKTSSFLSFILVLISSPPLTILGYIMKLLLYDPVITDLLSPSNCTSNLSKMASFSYVSHNLSRKCS</sequence>
<dbReference type="HOGENOM" id="CLU_1661444_0_0_1"/>
<gene>
    <name evidence="2" type="ORF">PGUG_03699</name>
</gene>
<dbReference type="AlphaFoldDB" id="A5DK98"/>
<dbReference type="KEGG" id="pgu:PGUG_03699"/>
<feature type="transmembrane region" description="Helical" evidence="1">
    <location>
        <begin position="99"/>
        <end position="119"/>
    </location>
</feature>
<dbReference type="EMBL" id="CH408158">
    <property type="protein sequence ID" value="EDK39600.2"/>
    <property type="molecule type" value="Genomic_DNA"/>
</dbReference>
<keyword evidence="3" id="KW-1185">Reference proteome</keyword>